<organism evidence="2 3">
    <name type="scientific">Kineococcus radiotolerans</name>
    <dbReference type="NCBI Taxonomy" id="131568"/>
    <lineage>
        <taxon>Bacteria</taxon>
        <taxon>Bacillati</taxon>
        <taxon>Actinomycetota</taxon>
        <taxon>Actinomycetes</taxon>
        <taxon>Kineosporiales</taxon>
        <taxon>Kineosporiaceae</taxon>
        <taxon>Kineococcus</taxon>
    </lineage>
</organism>
<reference evidence="2 3" key="2">
    <citation type="submission" date="2020-08" db="EMBL/GenBank/DDBJ databases">
        <authorList>
            <person name="Partida-Martinez L."/>
            <person name="Huntemann M."/>
            <person name="Clum A."/>
            <person name="Wang J."/>
            <person name="Palaniappan K."/>
            <person name="Ritter S."/>
            <person name="Chen I.-M."/>
            <person name="Stamatis D."/>
            <person name="Reddy T."/>
            <person name="O'Malley R."/>
            <person name="Daum C."/>
            <person name="Shapiro N."/>
            <person name="Ivanova N."/>
            <person name="Kyrpides N."/>
            <person name="Woyke T."/>
        </authorList>
    </citation>
    <scope>NUCLEOTIDE SEQUENCE [LARGE SCALE GENOMIC DNA]</scope>
    <source>
        <strain evidence="2 3">AS2.23</strain>
    </source>
</reference>
<gene>
    <name evidence="2" type="ORF">FHR75_004198</name>
</gene>
<dbReference type="AlphaFoldDB" id="A0A7W4TRU6"/>
<evidence type="ECO:0000313" key="3">
    <source>
        <dbReference type="Proteomes" id="UP000533269"/>
    </source>
</evidence>
<reference evidence="2 3" key="1">
    <citation type="submission" date="2020-08" db="EMBL/GenBank/DDBJ databases">
        <title>The Agave Microbiome: Exploring the role of microbial communities in plant adaptations to desert environments.</title>
        <authorList>
            <person name="Partida-Martinez L.P."/>
        </authorList>
    </citation>
    <scope>NUCLEOTIDE SEQUENCE [LARGE SCALE GENOMIC DNA]</scope>
    <source>
        <strain evidence="2 3">AS2.23</strain>
    </source>
</reference>
<protein>
    <submittedName>
        <fullName evidence="2">Uncharacterized protein</fullName>
    </submittedName>
</protein>
<accession>A0A7W4TRU6</accession>
<proteinExistence type="predicted"/>
<comment type="caution">
    <text evidence="2">The sequence shown here is derived from an EMBL/GenBank/DDBJ whole genome shotgun (WGS) entry which is preliminary data.</text>
</comment>
<evidence type="ECO:0000256" key="1">
    <source>
        <dbReference type="SAM" id="MobiDB-lite"/>
    </source>
</evidence>
<dbReference type="EMBL" id="JACHVY010000007">
    <property type="protein sequence ID" value="MBB2903356.1"/>
    <property type="molecule type" value="Genomic_DNA"/>
</dbReference>
<dbReference type="Proteomes" id="UP000533269">
    <property type="component" value="Unassembled WGS sequence"/>
</dbReference>
<name>A0A7W4TRU6_KINRA</name>
<dbReference type="RefSeq" id="WP_183392972.1">
    <property type="nucleotide sequence ID" value="NZ_JACHVY010000007.1"/>
</dbReference>
<evidence type="ECO:0000313" key="2">
    <source>
        <dbReference type="EMBL" id="MBB2903356.1"/>
    </source>
</evidence>
<sequence length="181" mass="19493">MPADLVPATHLPAWYLTAGPGARGPVVLLTGADDDPRTAVNVERFVARHLHAQGWHVMRCEHPPIAHLHADLGGLMPPHPATRGLQLSPLDRPEHAIIYPDQLAEAAIARAHALVPHLYADRDHLPHVVQTYWERAAARSDLASEALGRCWATTTHSLRKSSAPAGCTRSSTSPTPPVSCG</sequence>
<feature type="region of interest" description="Disordered" evidence="1">
    <location>
        <begin position="160"/>
        <end position="181"/>
    </location>
</feature>